<protein>
    <recommendedName>
        <fullName evidence="3">ABC transporter domain-containing protein</fullName>
    </recommendedName>
</protein>
<keyword evidence="1" id="KW-0547">Nucleotide-binding</keyword>
<dbReference type="GO" id="GO:0016887">
    <property type="term" value="F:ATP hydrolysis activity"/>
    <property type="evidence" value="ECO:0007669"/>
    <property type="project" value="InterPro"/>
</dbReference>
<sequence>TLYMQTVGATVQILPSLVTVSTVATFCLTQDIPQVDFATRIMPNVGFMVQMTRDCTSLNMYMQHCIMIYTSSKRLKAFLLLQEMKNEKRELPNKPDRNAVEIMNGQFRWGEAPEIPKSQGELEETEKRRRIEMKKNQQKLAHDLKERNISPLSSMSPLSDSLSMDVSPLNSPFQSAFSPSVAKTPIPDQNLNHGTLNYTDNYMNQYQRGTNEQDQIGVDKKKRRRATLQDINITLPIGSLTMVIGGIGSGKTSIAASIIGDIERESGEVRIKGSIAYCPQVPWINNNTIRGNIIFGSQF</sequence>
<evidence type="ECO:0000259" key="3">
    <source>
        <dbReference type="Pfam" id="PF00005"/>
    </source>
</evidence>
<dbReference type="InterPro" id="IPR003439">
    <property type="entry name" value="ABC_transporter-like_ATP-bd"/>
</dbReference>
<dbReference type="GO" id="GO:0042626">
    <property type="term" value="F:ATPase-coupled transmembrane transporter activity"/>
    <property type="evidence" value="ECO:0007669"/>
    <property type="project" value="TreeGrafter"/>
</dbReference>
<accession>A0A5J4U6X9</accession>
<feature type="non-terminal residue" evidence="4">
    <location>
        <position position="299"/>
    </location>
</feature>
<dbReference type="GO" id="GO:0005524">
    <property type="term" value="F:ATP binding"/>
    <property type="evidence" value="ECO:0007669"/>
    <property type="project" value="UniProtKB-KW"/>
</dbReference>
<dbReference type="Proteomes" id="UP000324800">
    <property type="component" value="Unassembled WGS sequence"/>
</dbReference>
<dbReference type="OrthoDB" id="6500128at2759"/>
<dbReference type="Pfam" id="PF00005">
    <property type="entry name" value="ABC_tran"/>
    <property type="match status" value="1"/>
</dbReference>
<comment type="caution">
    <text evidence="4">The sequence shown here is derived from an EMBL/GenBank/DDBJ whole genome shotgun (WGS) entry which is preliminary data.</text>
</comment>
<feature type="non-terminal residue" evidence="4">
    <location>
        <position position="1"/>
    </location>
</feature>
<proteinExistence type="predicted"/>
<dbReference type="SUPFAM" id="SSF52540">
    <property type="entry name" value="P-loop containing nucleoside triphosphate hydrolases"/>
    <property type="match status" value="1"/>
</dbReference>
<gene>
    <name evidence="4" type="ORF">EZS28_038988</name>
</gene>
<dbReference type="InterPro" id="IPR050173">
    <property type="entry name" value="ABC_transporter_C-like"/>
</dbReference>
<dbReference type="PANTHER" id="PTHR24223">
    <property type="entry name" value="ATP-BINDING CASSETTE SUB-FAMILY C"/>
    <property type="match status" value="1"/>
</dbReference>
<organism evidence="4 5">
    <name type="scientific">Streblomastix strix</name>
    <dbReference type="NCBI Taxonomy" id="222440"/>
    <lineage>
        <taxon>Eukaryota</taxon>
        <taxon>Metamonada</taxon>
        <taxon>Preaxostyla</taxon>
        <taxon>Oxymonadida</taxon>
        <taxon>Streblomastigidae</taxon>
        <taxon>Streblomastix</taxon>
    </lineage>
</organism>
<feature type="domain" description="ABC transporter" evidence="3">
    <location>
        <begin position="228"/>
        <end position="274"/>
    </location>
</feature>
<name>A0A5J4U6X9_9EUKA</name>
<evidence type="ECO:0000313" key="5">
    <source>
        <dbReference type="Proteomes" id="UP000324800"/>
    </source>
</evidence>
<dbReference type="GO" id="GO:0016020">
    <property type="term" value="C:membrane"/>
    <property type="evidence" value="ECO:0007669"/>
    <property type="project" value="TreeGrafter"/>
</dbReference>
<dbReference type="InterPro" id="IPR027417">
    <property type="entry name" value="P-loop_NTPase"/>
</dbReference>
<evidence type="ECO:0000256" key="2">
    <source>
        <dbReference type="ARBA" id="ARBA00022840"/>
    </source>
</evidence>
<reference evidence="4 5" key="1">
    <citation type="submission" date="2019-03" db="EMBL/GenBank/DDBJ databases">
        <title>Single cell metagenomics reveals metabolic interactions within the superorganism composed of flagellate Streblomastix strix and complex community of Bacteroidetes bacteria on its surface.</title>
        <authorList>
            <person name="Treitli S.C."/>
            <person name="Kolisko M."/>
            <person name="Husnik F."/>
            <person name="Keeling P."/>
            <person name="Hampl V."/>
        </authorList>
    </citation>
    <scope>NUCLEOTIDE SEQUENCE [LARGE SCALE GENOMIC DNA]</scope>
    <source>
        <strain evidence="4">ST1C</strain>
    </source>
</reference>
<dbReference type="EMBL" id="SNRW01020415">
    <property type="protein sequence ID" value="KAA6365485.1"/>
    <property type="molecule type" value="Genomic_DNA"/>
</dbReference>
<keyword evidence="2" id="KW-0067">ATP-binding</keyword>
<dbReference type="AlphaFoldDB" id="A0A5J4U6X9"/>
<evidence type="ECO:0000256" key="1">
    <source>
        <dbReference type="ARBA" id="ARBA00022741"/>
    </source>
</evidence>
<evidence type="ECO:0000313" key="4">
    <source>
        <dbReference type="EMBL" id="KAA6365485.1"/>
    </source>
</evidence>
<dbReference type="Gene3D" id="3.40.50.300">
    <property type="entry name" value="P-loop containing nucleotide triphosphate hydrolases"/>
    <property type="match status" value="1"/>
</dbReference>